<dbReference type="InterPro" id="IPR029058">
    <property type="entry name" value="AB_hydrolase_fold"/>
</dbReference>
<evidence type="ECO:0000313" key="3">
    <source>
        <dbReference type="EMBL" id="MCP2170061.1"/>
    </source>
</evidence>
<dbReference type="EMBL" id="JAMTCK010000024">
    <property type="protein sequence ID" value="MCP2170061.1"/>
    <property type="molecule type" value="Genomic_DNA"/>
</dbReference>
<protein>
    <submittedName>
        <fullName evidence="3">Pimeloyl-ACP methyl ester carboxylesterase</fullName>
    </submittedName>
</protein>
<keyword evidence="1" id="KW-0575">Peroxidase</keyword>
<dbReference type="InterPro" id="IPR000639">
    <property type="entry name" value="Epox_hydrolase-like"/>
</dbReference>
<gene>
    <name evidence="3" type="ORF">LX83_006949</name>
</gene>
<dbReference type="AlphaFoldDB" id="A0AAE3KJA6"/>
<comment type="caution">
    <text evidence="3">The sequence shown here is derived from an EMBL/GenBank/DDBJ whole genome shotgun (WGS) entry which is preliminary data.</text>
</comment>
<name>A0AAE3KJA6_9PSEU</name>
<accession>A0AAE3KJA6</accession>
<dbReference type="PANTHER" id="PTHR43433">
    <property type="entry name" value="HYDROLASE, ALPHA/BETA FOLD FAMILY PROTEIN"/>
    <property type="match status" value="1"/>
</dbReference>
<dbReference type="RefSeq" id="WP_253779812.1">
    <property type="nucleotide sequence ID" value="NZ_JAMTCK010000024.1"/>
</dbReference>
<evidence type="ECO:0000313" key="4">
    <source>
        <dbReference type="Proteomes" id="UP001206128"/>
    </source>
</evidence>
<dbReference type="PRINTS" id="PR00412">
    <property type="entry name" value="EPOXHYDRLASE"/>
</dbReference>
<dbReference type="InterPro" id="IPR050471">
    <property type="entry name" value="AB_hydrolase"/>
</dbReference>
<keyword evidence="1" id="KW-0560">Oxidoreductase</keyword>
<keyword evidence="4" id="KW-1185">Reference proteome</keyword>
<sequence length="268" mass="28667">MPIVTVNGIRLNYEDVGAGDPVVMVMGTGSGGRVWHLHQVPAFIAAGYRVITVDNRGIPPSDECAEGFTVDDMAADIAALVEHLGLGPCRLVGTSLGAFVVQELALARPSLVRQAVLMATRGRADVFRTAVARAEIALHDSGAVVPPVYDAIYRAVQNLSSRTLNDDAAMTDWLDLFELSPITGPGVRAQLELSLSDNRLAAYRSIEVPCQVIAFEHDLNAPPHLAREVADAIPGARFDVVPGCGHYGYLEDPVAVNKIIVEFFRTAA</sequence>
<dbReference type="Gene3D" id="3.40.50.1820">
    <property type="entry name" value="alpha/beta hydrolase"/>
    <property type="match status" value="1"/>
</dbReference>
<organism evidence="3 4">
    <name type="scientific">Goodfellowiella coeruleoviolacea</name>
    <dbReference type="NCBI Taxonomy" id="334858"/>
    <lineage>
        <taxon>Bacteria</taxon>
        <taxon>Bacillati</taxon>
        <taxon>Actinomycetota</taxon>
        <taxon>Actinomycetes</taxon>
        <taxon>Pseudonocardiales</taxon>
        <taxon>Pseudonocardiaceae</taxon>
        <taxon>Goodfellowiella</taxon>
    </lineage>
</organism>
<evidence type="ECO:0000259" key="2">
    <source>
        <dbReference type="Pfam" id="PF12697"/>
    </source>
</evidence>
<dbReference type="Proteomes" id="UP001206128">
    <property type="component" value="Unassembled WGS sequence"/>
</dbReference>
<feature type="domain" description="AB hydrolase-1" evidence="2">
    <location>
        <begin position="23"/>
        <end position="257"/>
    </location>
</feature>
<proteinExistence type="predicted"/>
<dbReference type="SUPFAM" id="SSF53474">
    <property type="entry name" value="alpha/beta-Hydrolases"/>
    <property type="match status" value="1"/>
</dbReference>
<reference evidence="3" key="1">
    <citation type="submission" date="2022-06" db="EMBL/GenBank/DDBJ databases">
        <title>Genomic Encyclopedia of Archaeal and Bacterial Type Strains, Phase II (KMG-II): from individual species to whole genera.</title>
        <authorList>
            <person name="Goeker M."/>
        </authorList>
    </citation>
    <scope>NUCLEOTIDE SEQUENCE</scope>
    <source>
        <strain evidence="3">DSM 43935</strain>
    </source>
</reference>
<evidence type="ECO:0000256" key="1">
    <source>
        <dbReference type="ARBA" id="ARBA00022559"/>
    </source>
</evidence>
<dbReference type="GO" id="GO:0004601">
    <property type="term" value="F:peroxidase activity"/>
    <property type="evidence" value="ECO:0007669"/>
    <property type="project" value="UniProtKB-KW"/>
</dbReference>
<dbReference type="Pfam" id="PF12697">
    <property type="entry name" value="Abhydrolase_6"/>
    <property type="match status" value="1"/>
</dbReference>
<dbReference type="PANTHER" id="PTHR43433:SF5">
    <property type="entry name" value="AB HYDROLASE-1 DOMAIN-CONTAINING PROTEIN"/>
    <property type="match status" value="1"/>
</dbReference>
<dbReference type="InterPro" id="IPR000073">
    <property type="entry name" value="AB_hydrolase_1"/>
</dbReference>